<dbReference type="PROSITE" id="PS50088">
    <property type="entry name" value="ANK_REPEAT"/>
    <property type="match status" value="1"/>
</dbReference>
<dbReference type="InterPro" id="IPR031595">
    <property type="entry name" value="PRORP_C"/>
</dbReference>
<dbReference type="InterPro" id="IPR033495">
    <property type="entry name" value="MRPP3_PIN_dom"/>
</dbReference>
<feature type="repeat" description="ANK" evidence="8">
    <location>
        <begin position="168"/>
        <end position="200"/>
    </location>
</feature>
<evidence type="ECO:0000256" key="3">
    <source>
        <dbReference type="ARBA" id="ARBA00022723"/>
    </source>
</evidence>
<evidence type="ECO:0000313" key="12">
    <source>
        <dbReference type="Proteomes" id="UP001497482"/>
    </source>
</evidence>
<evidence type="ECO:0000256" key="8">
    <source>
        <dbReference type="PROSITE-ProRule" id="PRU00023"/>
    </source>
</evidence>
<evidence type="ECO:0000256" key="2">
    <source>
        <dbReference type="ARBA" id="ARBA00007626"/>
    </source>
</evidence>
<keyword evidence="6" id="KW-0809">Transit peptide</keyword>
<comment type="similarity">
    <text evidence="2">Belongs to the PPR family. P subfamily.</text>
</comment>
<dbReference type="SUPFAM" id="SSF48403">
    <property type="entry name" value="Ankyrin repeat"/>
    <property type="match status" value="1"/>
</dbReference>
<evidence type="ECO:0000256" key="7">
    <source>
        <dbReference type="ARBA" id="ARBA00023128"/>
    </source>
</evidence>
<name>A0AAV2JE97_KNICA</name>
<feature type="region of interest" description="Disordered" evidence="9">
    <location>
        <begin position="63"/>
        <end position="125"/>
    </location>
</feature>
<dbReference type="Proteomes" id="UP001497482">
    <property type="component" value="Chromosome 12"/>
</dbReference>
<dbReference type="GO" id="GO:0001682">
    <property type="term" value="P:tRNA 5'-leader removal"/>
    <property type="evidence" value="ECO:0007669"/>
    <property type="project" value="TreeGrafter"/>
</dbReference>
<dbReference type="EMBL" id="OZ035834">
    <property type="protein sequence ID" value="CAL1574781.1"/>
    <property type="molecule type" value="Genomic_DNA"/>
</dbReference>
<dbReference type="GO" id="GO:0097745">
    <property type="term" value="P:mitochondrial tRNA 5'-end processing"/>
    <property type="evidence" value="ECO:0007669"/>
    <property type="project" value="TreeGrafter"/>
</dbReference>
<dbReference type="GO" id="GO:0046872">
    <property type="term" value="F:metal ion binding"/>
    <property type="evidence" value="ECO:0007669"/>
    <property type="project" value="UniProtKB-KW"/>
</dbReference>
<protein>
    <recommendedName>
        <fullName evidence="10">PRORP domain-containing protein</fullName>
    </recommendedName>
</protein>
<comment type="subcellular location">
    <subcellularLocation>
        <location evidence="1">Mitochondrion</location>
    </subcellularLocation>
</comment>
<dbReference type="Gene3D" id="3.40.50.11980">
    <property type="match status" value="1"/>
</dbReference>
<dbReference type="CDD" id="cd18718">
    <property type="entry name" value="PIN_PRORP"/>
    <property type="match status" value="1"/>
</dbReference>
<dbReference type="InterPro" id="IPR036770">
    <property type="entry name" value="Ankyrin_rpt-contain_sf"/>
</dbReference>
<accession>A0AAV2JE97</accession>
<feature type="compositionally biased region" description="Basic and acidic residues" evidence="9">
    <location>
        <begin position="110"/>
        <end position="124"/>
    </location>
</feature>
<gene>
    <name evidence="11" type="ORF">KC01_LOCUS6473</name>
</gene>
<sequence>MVVLADYGAGFYSCVDGVELVVPRLHAEKAPCASTVYVQNVQEPQICAVILSDSVEIPRLQQAPPRPQTQTHGALHCSNPGSTRTGTMDQHHTTLYSPDYSQDFSQDYSPDGKEKPSTEERLDSGIDSIQEQDYAALAAEIRGLRLQTESKQAVTGEAPHWTSQITEDGDTLLHLAIIHEADDYIKQIIEQSKNTDFLDAQNDQRQELQRFKSFVKSKPVFDVVVDGLNVANMNKDRSRHSETLLAVVSELVLQGQTVLVLGRKHMLRPSRTWDKNNMISLQQKAHCFFTENISEDDPFLLYAALHSGNHCRFVSRDLMRDHKACLPDRATKRLFFKWQRGHQLVLSGYIGAGRRVCFQSIPSYDTIVQTSAGSWHIPYDDSEDRSTYEVPQRWMCLSAQR</sequence>
<evidence type="ECO:0000256" key="1">
    <source>
        <dbReference type="ARBA" id="ARBA00004173"/>
    </source>
</evidence>
<dbReference type="PANTHER" id="PTHR13547:SF1">
    <property type="entry name" value="MITOCHONDRIAL RIBONUCLEASE P CATALYTIC SUBUNIT"/>
    <property type="match status" value="1"/>
</dbReference>
<keyword evidence="5" id="KW-0862">Zinc</keyword>
<evidence type="ECO:0000256" key="9">
    <source>
        <dbReference type="SAM" id="MobiDB-lite"/>
    </source>
</evidence>
<dbReference type="AlphaFoldDB" id="A0AAV2JE97"/>
<dbReference type="PANTHER" id="PTHR13547">
    <property type="match status" value="1"/>
</dbReference>
<dbReference type="GO" id="GO:0030678">
    <property type="term" value="C:mitochondrial ribonuclease P complex"/>
    <property type="evidence" value="ECO:0007669"/>
    <property type="project" value="TreeGrafter"/>
</dbReference>
<dbReference type="InterPro" id="IPR002110">
    <property type="entry name" value="Ankyrin_rpt"/>
</dbReference>
<keyword evidence="8" id="KW-0040">ANK repeat</keyword>
<evidence type="ECO:0000256" key="5">
    <source>
        <dbReference type="ARBA" id="ARBA00022833"/>
    </source>
</evidence>
<dbReference type="GO" id="GO:0004526">
    <property type="term" value="F:ribonuclease P activity"/>
    <property type="evidence" value="ECO:0007669"/>
    <property type="project" value="TreeGrafter"/>
</dbReference>
<evidence type="ECO:0000256" key="4">
    <source>
        <dbReference type="ARBA" id="ARBA00022801"/>
    </source>
</evidence>
<evidence type="ECO:0000259" key="10">
    <source>
        <dbReference type="Pfam" id="PF16953"/>
    </source>
</evidence>
<evidence type="ECO:0000313" key="11">
    <source>
        <dbReference type="EMBL" id="CAL1574781.1"/>
    </source>
</evidence>
<organism evidence="11 12">
    <name type="scientific">Knipowitschia caucasica</name>
    <name type="common">Caucasian dwarf goby</name>
    <name type="synonym">Pomatoschistus caucasicus</name>
    <dbReference type="NCBI Taxonomy" id="637954"/>
    <lineage>
        <taxon>Eukaryota</taxon>
        <taxon>Metazoa</taxon>
        <taxon>Chordata</taxon>
        <taxon>Craniata</taxon>
        <taxon>Vertebrata</taxon>
        <taxon>Euteleostomi</taxon>
        <taxon>Actinopterygii</taxon>
        <taxon>Neopterygii</taxon>
        <taxon>Teleostei</taxon>
        <taxon>Neoteleostei</taxon>
        <taxon>Acanthomorphata</taxon>
        <taxon>Gobiaria</taxon>
        <taxon>Gobiiformes</taxon>
        <taxon>Gobioidei</taxon>
        <taxon>Gobiidae</taxon>
        <taxon>Gobiinae</taxon>
        <taxon>Knipowitschia</taxon>
    </lineage>
</organism>
<feature type="compositionally biased region" description="Polar residues" evidence="9">
    <location>
        <begin position="79"/>
        <end position="108"/>
    </location>
</feature>
<keyword evidence="4" id="KW-0378">Hydrolase</keyword>
<keyword evidence="12" id="KW-1185">Reference proteome</keyword>
<evidence type="ECO:0000256" key="6">
    <source>
        <dbReference type="ARBA" id="ARBA00022946"/>
    </source>
</evidence>
<proteinExistence type="inferred from homology"/>
<keyword evidence="3" id="KW-0479">Metal-binding</keyword>
<dbReference type="Pfam" id="PF16953">
    <property type="entry name" value="PRORP"/>
    <property type="match status" value="1"/>
</dbReference>
<keyword evidence="7" id="KW-0496">Mitochondrion</keyword>
<feature type="domain" description="PRORP" evidence="10">
    <location>
        <begin position="201"/>
        <end position="396"/>
    </location>
</feature>
<reference evidence="11 12" key="1">
    <citation type="submission" date="2024-04" db="EMBL/GenBank/DDBJ databases">
        <authorList>
            <person name="Waldvogel A.-M."/>
            <person name="Schoenle A."/>
        </authorList>
    </citation>
    <scope>NUCLEOTIDE SEQUENCE [LARGE SCALE GENOMIC DNA]</scope>
</reference>